<name>A0A9W7TUK8_TRIRA</name>
<protein>
    <recommendedName>
        <fullName evidence="5">Tc1-like transposase DDE domain-containing protein</fullName>
    </recommendedName>
</protein>
<evidence type="ECO:0000313" key="3">
    <source>
        <dbReference type="EMBL" id="KAI7803141.1"/>
    </source>
</evidence>
<organism evidence="3 4">
    <name type="scientific">Triplophysa rosa</name>
    <name type="common">Cave loach</name>
    <dbReference type="NCBI Taxonomy" id="992332"/>
    <lineage>
        <taxon>Eukaryota</taxon>
        <taxon>Metazoa</taxon>
        <taxon>Chordata</taxon>
        <taxon>Craniata</taxon>
        <taxon>Vertebrata</taxon>
        <taxon>Euteleostomi</taxon>
        <taxon>Actinopterygii</taxon>
        <taxon>Neopterygii</taxon>
        <taxon>Teleostei</taxon>
        <taxon>Ostariophysi</taxon>
        <taxon>Cypriniformes</taxon>
        <taxon>Nemacheilidae</taxon>
        <taxon>Triplophysa</taxon>
    </lineage>
</organism>
<reference evidence="3" key="1">
    <citation type="submission" date="2021-02" db="EMBL/GenBank/DDBJ databases">
        <title>Comparative genomics reveals that relaxation of natural selection precedes convergent phenotypic evolution of cavefish.</title>
        <authorList>
            <person name="Peng Z."/>
        </authorList>
    </citation>
    <scope>NUCLEOTIDE SEQUENCE</scope>
    <source>
        <tissue evidence="3">Muscle</tissue>
    </source>
</reference>
<dbReference type="SUPFAM" id="SSF53098">
    <property type="entry name" value="Ribonuclease H-like"/>
    <property type="match status" value="1"/>
</dbReference>
<comment type="caution">
    <text evidence="3">The sequence shown here is derived from an EMBL/GenBank/DDBJ whole genome shotgun (WGS) entry which is preliminary data.</text>
</comment>
<dbReference type="Gene3D" id="3.30.420.10">
    <property type="entry name" value="Ribonuclease H-like superfamily/Ribonuclease H"/>
    <property type="match status" value="2"/>
</dbReference>
<dbReference type="InterPro" id="IPR036397">
    <property type="entry name" value="RNaseH_sf"/>
</dbReference>
<gene>
    <name evidence="3" type="ORF">IRJ41_003309</name>
</gene>
<evidence type="ECO:0008006" key="5">
    <source>
        <dbReference type="Google" id="ProtNLM"/>
    </source>
</evidence>
<evidence type="ECO:0000259" key="1">
    <source>
        <dbReference type="Pfam" id="PF13358"/>
    </source>
</evidence>
<accession>A0A9W7TUK8</accession>
<evidence type="ECO:0000313" key="4">
    <source>
        <dbReference type="Proteomes" id="UP001059041"/>
    </source>
</evidence>
<feature type="domain" description="Integrase core" evidence="2">
    <location>
        <begin position="71"/>
        <end position="264"/>
    </location>
</feature>
<dbReference type="PANTHER" id="PTHR46791:SF5">
    <property type="entry name" value="CLR5 DOMAIN-CONTAINING PROTEIN-RELATED"/>
    <property type="match status" value="1"/>
</dbReference>
<dbReference type="Proteomes" id="UP001059041">
    <property type="component" value="Linkage Group LG11"/>
</dbReference>
<dbReference type="PANTHER" id="PTHR46791">
    <property type="entry name" value="EXPRESSED PROTEIN"/>
    <property type="match status" value="1"/>
</dbReference>
<dbReference type="InterPro" id="IPR058913">
    <property type="entry name" value="Integrase_dom_put"/>
</dbReference>
<evidence type="ECO:0000259" key="2">
    <source>
        <dbReference type="Pfam" id="PF24764"/>
    </source>
</evidence>
<keyword evidence="4" id="KW-1185">Reference proteome</keyword>
<sequence length="450" mass="51138">MRYSRLSDSQLDEIVQHLVGENDEIGANAVRARLAAVGVRVQRMRVRDSMVRVNPTGAAQRALAQKLHRRIYRVAGPNSLWHIDGNHKLIRWRIVIHGGICGFSRLVVFLWASDNNRSSTVFEQFVHSTSKYGVPSRVRCGHGGENNDVCLFMNTYRGWERGSAIRGKSVHNQRIERLWGDLWRGVTHVYHQQFSFLESERIINCSNELQMWALHYVYLPQINRDIEVFVDQWNNHGLRTVGHQTPYQLFVQGYLQRQAQPLTAMAEVFETNTAPQGAVASVPVLNRQEVVSVPVNQFSPSQIQMQQFQEVDILGGPMNGEAIDALQTPRRDASVMLPAADQLYGDADFIFQQDLAPAHSAKATSTWFKDHGIPVLNWPANSPDLNPIENLWGIVKRKMRYARPNNAEELKATIRATWPLITPEQCHRLIDSMPRRIAAVIQAKGAPTKY</sequence>
<dbReference type="EMBL" id="JAFHDT010000011">
    <property type="protein sequence ID" value="KAI7803141.1"/>
    <property type="molecule type" value="Genomic_DNA"/>
</dbReference>
<dbReference type="AlphaFoldDB" id="A0A9W7TUK8"/>
<dbReference type="InterPro" id="IPR012337">
    <property type="entry name" value="RNaseH-like_sf"/>
</dbReference>
<dbReference type="Pfam" id="PF13358">
    <property type="entry name" value="DDE_3"/>
    <property type="match status" value="1"/>
</dbReference>
<proteinExistence type="predicted"/>
<dbReference type="Pfam" id="PF24764">
    <property type="entry name" value="rva_4"/>
    <property type="match status" value="1"/>
</dbReference>
<dbReference type="InterPro" id="IPR038717">
    <property type="entry name" value="Tc1-like_DDE_dom"/>
</dbReference>
<feature type="domain" description="Tc1-like transposase DDE" evidence="1">
    <location>
        <begin position="352"/>
        <end position="411"/>
    </location>
</feature>
<dbReference type="GO" id="GO:0003676">
    <property type="term" value="F:nucleic acid binding"/>
    <property type="evidence" value="ECO:0007669"/>
    <property type="project" value="InterPro"/>
</dbReference>